<name>A0A087AW52_9BIFI</name>
<keyword evidence="1" id="KW-0472">Membrane</keyword>
<keyword evidence="1" id="KW-0812">Transmembrane</keyword>
<feature type="transmembrane region" description="Helical" evidence="1">
    <location>
        <begin position="46"/>
        <end position="70"/>
    </location>
</feature>
<dbReference type="EMBL" id="JGYV01000010">
    <property type="protein sequence ID" value="KFI63002.1"/>
    <property type="molecule type" value="Genomic_DNA"/>
</dbReference>
<evidence type="ECO:0000256" key="2">
    <source>
        <dbReference type="SAM" id="SignalP"/>
    </source>
</evidence>
<protein>
    <submittedName>
        <fullName evidence="3">Uncharacterized protein</fullName>
    </submittedName>
</protein>
<dbReference type="RefSeq" id="WP_033515653.1">
    <property type="nucleotide sequence ID" value="NZ_JGYV01000010.1"/>
</dbReference>
<gene>
    <name evidence="3" type="ORF">BCUN_0835</name>
</gene>
<evidence type="ECO:0000256" key="1">
    <source>
        <dbReference type="SAM" id="Phobius"/>
    </source>
</evidence>
<accession>A0A087AW52</accession>
<feature type="signal peptide" evidence="2">
    <location>
        <begin position="1"/>
        <end position="24"/>
    </location>
</feature>
<proteinExistence type="predicted"/>
<reference evidence="3 4" key="1">
    <citation type="submission" date="2014-03" db="EMBL/GenBank/DDBJ databases">
        <title>Genomics of Bifidobacteria.</title>
        <authorList>
            <person name="Ventura M."/>
            <person name="Milani C."/>
            <person name="Lugli G.A."/>
        </authorList>
    </citation>
    <scope>NUCLEOTIDE SEQUENCE [LARGE SCALE GENOMIC DNA]</scope>
    <source>
        <strain evidence="3 4">LMG 10738</strain>
    </source>
</reference>
<keyword evidence="4" id="KW-1185">Reference proteome</keyword>
<sequence length="72" mass="7815">MITHLMHTLLLLAGCWMATGPAMAGALAVAAIINHGRQRTQHSLLGGGACWMLFAAFWIPWAMLAAWWAVNL</sequence>
<dbReference type="AlphaFoldDB" id="A0A087AW52"/>
<evidence type="ECO:0000313" key="4">
    <source>
        <dbReference type="Proteomes" id="UP000029067"/>
    </source>
</evidence>
<evidence type="ECO:0000313" key="3">
    <source>
        <dbReference type="EMBL" id="KFI63002.1"/>
    </source>
</evidence>
<feature type="chain" id="PRO_5001818668" evidence="2">
    <location>
        <begin position="25"/>
        <end position="72"/>
    </location>
</feature>
<comment type="caution">
    <text evidence="3">The sequence shown here is derived from an EMBL/GenBank/DDBJ whole genome shotgun (WGS) entry which is preliminary data.</text>
</comment>
<dbReference type="Proteomes" id="UP000029067">
    <property type="component" value="Unassembled WGS sequence"/>
</dbReference>
<organism evidence="3 4">
    <name type="scientific">Bifidobacterium cuniculi</name>
    <dbReference type="NCBI Taxonomy" id="1688"/>
    <lineage>
        <taxon>Bacteria</taxon>
        <taxon>Bacillati</taxon>
        <taxon>Actinomycetota</taxon>
        <taxon>Actinomycetes</taxon>
        <taxon>Bifidobacteriales</taxon>
        <taxon>Bifidobacteriaceae</taxon>
        <taxon>Bifidobacterium</taxon>
    </lineage>
</organism>
<keyword evidence="2" id="KW-0732">Signal</keyword>
<dbReference type="STRING" id="1688.BCUN_0835"/>
<keyword evidence="1" id="KW-1133">Transmembrane helix</keyword>